<evidence type="ECO:0000313" key="3">
    <source>
        <dbReference type="Proteomes" id="UP000059188"/>
    </source>
</evidence>
<organism evidence="2 3">
    <name type="scientific">Thanatephorus cucumeris (strain AG1-IB / isolate 7/3/14)</name>
    <name type="common">Lettuce bottom rot fungus</name>
    <name type="synonym">Rhizoctonia solani</name>
    <dbReference type="NCBI Taxonomy" id="1108050"/>
    <lineage>
        <taxon>Eukaryota</taxon>
        <taxon>Fungi</taxon>
        <taxon>Dikarya</taxon>
        <taxon>Basidiomycota</taxon>
        <taxon>Agaricomycotina</taxon>
        <taxon>Agaricomycetes</taxon>
        <taxon>Cantharellales</taxon>
        <taxon>Ceratobasidiaceae</taxon>
        <taxon>Rhizoctonia</taxon>
        <taxon>Rhizoctonia solani AG-1</taxon>
    </lineage>
</organism>
<feature type="region of interest" description="Disordered" evidence="1">
    <location>
        <begin position="1"/>
        <end position="24"/>
    </location>
</feature>
<name>A0A0B7FC39_THACB</name>
<sequence length="73" mass="8328">MATRHASLPSRLGVPVSIPGRSRAPRRLPSLRYHFPVSHTPSLCLRRYSEYTYIPPTLSTRKSFGPSRLSRHL</sequence>
<gene>
    <name evidence="2" type="ORF">RSOLAG1IB_07112</name>
</gene>
<dbReference type="AlphaFoldDB" id="A0A0B7FC39"/>
<accession>A0A0B7FC39</accession>
<dbReference type="EMBL" id="LN679116">
    <property type="protein sequence ID" value="CEL54509.1"/>
    <property type="molecule type" value="Genomic_DNA"/>
</dbReference>
<keyword evidence="3" id="KW-1185">Reference proteome</keyword>
<reference evidence="2 3" key="1">
    <citation type="submission" date="2014-11" db="EMBL/GenBank/DDBJ databases">
        <authorList>
            <person name="Wibberg Daniel"/>
        </authorList>
    </citation>
    <scope>NUCLEOTIDE SEQUENCE [LARGE SCALE GENOMIC DNA]</scope>
    <source>
        <strain evidence="2">Rhizoctonia solani AG1-IB 7/3/14</strain>
    </source>
</reference>
<evidence type="ECO:0000313" key="2">
    <source>
        <dbReference type="EMBL" id="CEL54509.1"/>
    </source>
</evidence>
<dbReference type="Proteomes" id="UP000059188">
    <property type="component" value="Unassembled WGS sequence"/>
</dbReference>
<proteinExistence type="predicted"/>
<protein>
    <submittedName>
        <fullName evidence="2">Uncharacterized protein</fullName>
    </submittedName>
</protein>
<evidence type="ECO:0000256" key="1">
    <source>
        <dbReference type="SAM" id="MobiDB-lite"/>
    </source>
</evidence>